<dbReference type="EMBL" id="JACHIW010000001">
    <property type="protein sequence ID" value="MBB5154687.1"/>
    <property type="molecule type" value="Genomic_DNA"/>
</dbReference>
<feature type="transmembrane region" description="Helical" evidence="1">
    <location>
        <begin position="71"/>
        <end position="90"/>
    </location>
</feature>
<sequence length="317" mass="32987">MIVEAAQFLAQAQGTVSTGETVAFWVLGPLALVGALGMVFARNAVHSALWLALTMLCLGVLYMVQSAPFLGFTQIIVYTGAIMMLFLFVLMMVGRDSSDSVVEVLRGQRLWAGIGGIGLAALLAAGLARALTAVQPAPPLDPWTPAGGGAGGLGRLIFTYYLFPFELTSALLITAAVGAMVLAYGGKGRGPRLGQKERANARFRGARPSPLPGPGVYATANSVAVPALLPDGSVAPESLSELLENLPADRLSAERRAVSGAEPGPDPHALTGDHPESATPVPEEQDPELPPRANGKGVPHRGNGQESEHVSSEEVRQ</sequence>
<accession>A0A840Q3X8</accession>
<dbReference type="RefSeq" id="WP_184726167.1">
    <property type="nucleotide sequence ID" value="NZ_JACHIW010000001.1"/>
</dbReference>
<dbReference type="Gene3D" id="1.20.120.1200">
    <property type="entry name" value="NADH-ubiquinone/plastoquinone oxidoreductase chain 6, subunit NuoJ"/>
    <property type="match status" value="1"/>
</dbReference>
<gene>
    <name evidence="3" type="ORF">BJ970_002221</name>
</gene>
<comment type="catalytic activity">
    <reaction evidence="1">
        <text>a quinone + NADH + 5 H(+)(in) = a quinol + NAD(+) + 4 H(+)(out)</text>
        <dbReference type="Rhea" id="RHEA:57888"/>
        <dbReference type="ChEBI" id="CHEBI:15378"/>
        <dbReference type="ChEBI" id="CHEBI:24646"/>
        <dbReference type="ChEBI" id="CHEBI:57540"/>
        <dbReference type="ChEBI" id="CHEBI:57945"/>
        <dbReference type="ChEBI" id="CHEBI:132124"/>
    </reaction>
</comment>
<dbReference type="NCBIfam" id="NF005165">
    <property type="entry name" value="PRK06638.1-5"/>
    <property type="match status" value="1"/>
</dbReference>
<keyword evidence="1" id="KW-1133">Transmembrane helix</keyword>
<keyword evidence="1" id="KW-1003">Cell membrane</keyword>
<keyword evidence="1" id="KW-0472">Membrane</keyword>
<feature type="region of interest" description="Disordered" evidence="2">
    <location>
        <begin position="254"/>
        <end position="317"/>
    </location>
</feature>
<keyword evidence="4" id="KW-1185">Reference proteome</keyword>
<dbReference type="GO" id="GO:0048038">
    <property type="term" value="F:quinone binding"/>
    <property type="evidence" value="ECO:0007669"/>
    <property type="project" value="UniProtKB-UniRule"/>
</dbReference>
<evidence type="ECO:0000256" key="2">
    <source>
        <dbReference type="SAM" id="MobiDB-lite"/>
    </source>
</evidence>
<comment type="subcellular location">
    <subcellularLocation>
        <location evidence="1">Cell membrane</location>
        <topology evidence="1">Multi-pass membrane protein</topology>
    </subcellularLocation>
</comment>
<organism evidence="3 4">
    <name type="scientific">Saccharopolyspora phatthalungensis</name>
    <dbReference type="NCBI Taxonomy" id="664693"/>
    <lineage>
        <taxon>Bacteria</taxon>
        <taxon>Bacillati</taxon>
        <taxon>Actinomycetota</taxon>
        <taxon>Actinomycetes</taxon>
        <taxon>Pseudonocardiales</taxon>
        <taxon>Pseudonocardiaceae</taxon>
        <taxon>Saccharopolyspora</taxon>
    </lineage>
</organism>
<dbReference type="GO" id="GO:0008137">
    <property type="term" value="F:NADH dehydrogenase (ubiquinone) activity"/>
    <property type="evidence" value="ECO:0007669"/>
    <property type="project" value="UniProtKB-UniRule"/>
</dbReference>
<proteinExistence type="inferred from homology"/>
<feature type="transmembrane region" description="Helical" evidence="1">
    <location>
        <begin position="48"/>
        <end position="65"/>
    </location>
</feature>
<comment type="function">
    <text evidence="1">NDH-1 shuttles electrons from NADH, via FMN and iron-sulfur (Fe-S) centers, to quinones in the respiratory chain. Couples the redox reaction to proton translocation (for every two electrons transferred, four hydrogen ions are translocated across the cytoplasmic membrane), and thus conserves the redox energy in a proton gradient.</text>
</comment>
<reference evidence="3 4" key="1">
    <citation type="submission" date="2020-08" db="EMBL/GenBank/DDBJ databases">
        <title>Sequencing the genomes of 1000 actinobacteria strains.</title>
        <authorList>
            <person name="Klenk H.-P."/>
        </authorList>
    </citation>
    <scope>NUCLEOTIDE SEQUENCE [LARGE SCALE GENOMIC DNA]</scope>
    <source>
        <strain evidence="3 4">DSM 45584</strain>
    </source>
</reference>
<feature type="compositionally biased region" description="Basic and acidic residues" evidence="2">
    <location>
        <begin position="306"/>
        <end position="317"/>
    </location>
</feature>
<comment type="similarity">
    <text evidence="1">Belongs to the complex I subunit 6 family.</text>
</comment>
<dbReference type="InterPro" id="IPR001457">
    <property type="entry name" value="NADH_UbQ/plastoQ_OxRdtase_su6"/>
</dbReference>
<dbReference type="GO" id="GO:0005886">
    <property type="term" value="C:plasma membrane"/>
    <property type="evidence" value="ECO:0007669"/>
    <property type="project" value="UniProtKB-SubCell"/>
</dbReference>
<dbReference type="EC" id="7.1.1.-" evidence="1"/>
<keyword evidence="1" id="KW-0874">Quinone</keyword>
<feature type="transmembrane region" description="Helical" evidence="1">
    <location>
        <begin position="110"/>
        <end position="131"/>
    </location>
</feature>
<dbReference type="InterPro" id="IPR042106">
    <property type="entry name" value="Nuo/plastoQ_OxRdtase_6_NuoJ"/>
</dbReference>
<dbReference type="PANTHER" id="PTHR33269:SF19">
    <property type="entry name" value="NADH-QUINONE OXIDOREDUCTASE SUBUNIT J"/>
    <property type="match status" value="1"/>
</dbReference>
<evidence type="ECO:0000313" key="3">
    <source>
        <dbReference type="EMBL" id="MBB5154687.1"/>
    </source>
</evidence>
<keyword evidence="1" id="KW-0812">Transmembrane</keyword>
<evidence type="ECO:0000313" key="4">
    <source>
        <dbReference type="Proteomes" id="UP000584374"/>
    </source>
</evidence>
<name>A0A840Q3X8_9PSEU</name>
<dbReference type="Proteomes" id="UP000584374">
    <property type="component" value="Unassembled WGS sequence"/>
</dbReference>
<feature type="transmembrane region" description="Helical" evidence="1">
    <location>
        <begin position="22"/>
        <end position="41"/>
    </location>
</feature>
<comment type="caution">
    <text evidence="3">The sequence shown here is derived from an EMBL/GenBank/DDBJ whole genome shotgun (WGS) entry which is preliminary data.</text>
</comment>
<dbReference type="PANTHER" id="PTHR33269">
    <property type="entry name" value="NADH-UBIQUINONE OXIDOREDUCTASE CHAIN 6"/>
    <property type="match status" value="1"/>
</dbReference>
<feature type="transmembrane region" description="Helical" evidence="1">
    <location>
        <begin position="161"/>
        <end position="184"/>
    </location>
</feature>
<evidence type="ECO:0000256" key="1">
    <source>
        <dbReference type="RuleBase" id="RU004429"/>
    </source>
</evidence>
<dbReference type="AlphaFoldDB" id="A0A840Q3X8"/>
<dbReference type="Pfam" id="PF00499">
    <property type="entry name" value="Oxidored_q3"/>
    <property type="match status" value="1"/>
</dbReference>
<protein>
    <recommendedName>
        <fullName evidence="1">NADH-quinone oxidoreductase subunit J</fullName>
        <ecNumber evidence="1">7.1.1.-</ecNumber>
    </recommendedName>
</protein>
<keyword evidence="1" id="KW-0520">NAD</keyword>